<evidence type="ECO:0000313" key="11">
    <source>
        <dbReference type="Proteomes" id="UP000031036"/>
    </source>
</evidence>
<dbReference type="EMBL" id="UYWY01020913">
    <property type="protein sequence ID" value="VDM42903.1"/>
    <property type="molecule type" value="Genomic_DNA"/>
</dbReference>
<organism evidence="9 11">
    <name type="scientific">Toxocara canis</name>
    <name type="common">Canine roundworm</name>
    <dbReference type="NCBI Taxonomy" id="6265"/>
    <lineage>
        <taxon>Eukaryota</taxon>
        <taxon>Metazoa</taxon>
        <taxon>Ecdysozoa</taxon>
        <taxon>Nematoda</taxon>
        <taxon>Chromadorea</taxon>
        <taxon>Rhabditida</taxon>
        <taxon>Spirurina</taxon>
        <taxon>Ascaridomorpha</taxon>
        <taxon>Ascaridoidea</taxon>
        <taxon>Toxocaridae</taxon>
        <taxon>Toxocara</taxon>
    </lineage>
</organism>
<evidence type="ECO:0000256" key="1">
    <source>
        <dbReference type="ARBA" id="ARBA00004123"/>
    </source>
</evidence>
<feature type="domain" description="Homeobox" evidence="8">
    <location>
        <begin position="150"/>
        <end position="210"/>
    </location>
</feature>
<dbReference type="GO" id="GO:0005634">
    <property type="term" value="C:nucleus"/>
    <property type="evidence" value="ECO:0007669"/>
    <property type="project" value="UniProtKB-SubCell"/>
</dbReference>
<feature type="compositionally biased region" description="Acidic residues" evidence="7">
    <location>
        <begin position="219"/>
        <end position="237"/>
    </location>
</feature>
<name>A0A0B2VMJ4_TOXCA</name>
<dbReference type="PANTHER" id="PTHR24333">
    <property type="entry name" value="HOMEO BOX HB9 LIKE A-RELATED"/>
    <property type="match status" value="1"/>
</dbReference>
<dbReference type="InterPro" id="IPR009057">
    <property type="entry name" value="Homeodomain-like_sf"/>
</dbReference>
<evidence type="ECO:0000256" key="3">
    <source>
        <dbReference type="ARBA" id="ARBA00023155"/>
    </source>
</evidence>
<keyword evidence="11" id="KW-1185">Reference proteome</keyword>
<dbReference type="InterPro" id="IPR001356">
    <property type="entry name" value="HD"/>
</dbReference>
<evidence type="ECO:0000313" key="10">
    <source>
        <dbReference type="EMBL" id="VDM42903.1"/>
    </source>
</evidence>
<protein>
    <submittedName>
        <fullName evidence="9">Brain-specific homeobox-like protein</fullName>
    </submittedName>
</protein>
<dbReference type="InterPro" id="IPR020479">
    <property type="entry name" value="HD_metazoa"/>
</dbReference>
<dbReference type="PANTHER" id="PTHR24333:SF8">
    <property type="entry name" value="HOMEOBOX PROTEIN CEH-62"/>
    <property type="match status" value="1"/>
</dbReference>
<keyword evidence="3 5" id="KW-0371">Homeobox</keyword>
<dbReference type="OrthoDB" id="6159439at2759"/>
<accession>A0A0B2VMJ4</accession>
<keyword evidence="2 5" id="KW-0238">DNA-binding</keyword>
<dbReference type="PROSITE" id="PS00027">
    <property type="entry name" value="HOMEOBOX_1"/>
    <property type="match status" value="1"/>
</dbReference>
<reference evidence="9 11" key="1">
    <citation type="submission" date="2014-11" db="EMBL/GenBank/DDBJ databases">
        <title>Genetic blueprint of the zoonotic pathogen Toxocara canis.</title>
        <authorList>
            <person name="Zhu X.-Q."/>
            <person name="Korhonen P.K."/>
            <person name="Cai H."/>
            <person name="Young N.D."/>
            <person name="Nejsum P."/>
            <person name="von Samson-Himmelstjerna G."/>
            <person name="Boag P.R."/>
            <person name="Tan P."/>
            <person name="Li Q."/>
            <person name="Min J."/>
            <person name="Yang Y."/>
            <person name="Wang X."/>
            <person name="Fang X."/>
            <person name="Hall R.S."/>
            <person name="Hofmann A."/>
            <person name="Sternberg P.W."/>
            <person name="Jex A.R."/>
            <person name="Gasser R.B."/>
        </authorList>
    </citation>
    <scope>NUCLEOTIDE SEQUENCE [LARGE SCALE GENOMIC DNA]</scope>
    <source>
        <strain evidence="9">PN_DK_2014</strain>
    </source>
</reference>
<comment type="subcellular location">
    <subcellularLocation>
        <location evidence="1 5 6">Nucleus</location>
    </subcellularLocation>
</comment>
<evidence type="ECO:0000256" key="4">
    <source>
        <dbReference type="ARBA" id="ARBA00023242"/>
    </source>
</evidence>
<keyword evidence="4 5" id="KW-0539">Nucleus</keyword>
<dbReference type="AlphaFoldDB" id="A0A0B2VMJ4"/>
<dbReference type="InterPro" id="IPR017970">
    <property type="entry name" value="Homeobox_CS"/>
</dbReference>
<dbReference type="InterPro" id="IPR050848">
    <property type="entry name" value="Homeobox_TF"/>
</dbReference>
<dbReference type="PRINTS" id="PR00024">
    <property type="entry name" value="HOMEOBOX"/>
</dbReference>
<dbReference type="GO" id="GO:0000981">
    <property type="term" value="F:DNA-binding transcription factor activity, RNA polymerase II-specific"/>
    <property type="evidence" value="ECO:0007669"/>
    <property type="project" value="InterPro"/>
</dbReference>
<dbReference type="Gene3D" id="1.10.10.60">
    <property type="entry name" value="Homeodomain-like"/>
    <property type="match status" value="1"/>
</dbReference>
<dbReference type="CDD" id="cd00086">
    <property type="entry name" value="homeodomain"/>
    <property type="match status" value="1"/>
</dbReference>
<feature type="DNA-binding region" description="Homeobox" evidence="5">
    <location>
        <begin position="152"/>
        <end position="211"/>
    </location>
</feature>
<proteinExistence type="predicted"/>
<dbReference type="PROSITE" id="PS50071">
    <property type="entry name" value="HOMEOBOX_2"/>
    <property type="match status" value="1"/>
</dbReference>
<dbReference type="Pfam" id="PF00046">
    <property type="entry name" value="Homeodomain"/>
    <property type="match status" value="1"/>
</dbReference>
<sequence length="237" mass="26489">MQRKAAAFSISQLLANTTATSDTATSNDEQSVKEMRGTSATLTTSNGNPLTVLNQEMILNEEAGDTDHEKSRTPTVDNVPVLVSDNKHQQAAAASIPSEVLPFWLTCAAASFPFEPSFLMTQRPAAVFPHLWAASASTDAMRLVSTSKSYRRRKARTVFSDQQLQGLEKRFESQRYLSTPERIELATALNLSETQVKTWFQNRRMKHKKIVRKGRDGDNTGEDEDREMEESDSEKTD</sequence>
<dbReference type="Proteomes" id="UP000031036">
    <property type="component" value="Unassembled WGS sequence"/>
</dbReference>
<evidence type="ECO:0000256" key="7">
    <source>
        <dbReference type="SAM" id="MobiDB-lite"/>
    </source>
</evidence>
<evidence type="ECO:0000256" key="6">
    <source>
        <dbReference type="RuleBase" id="RU000682"/>
    </source>
</evidence>
<dbReference type="STRING" id="6265.A0A0B2VMJ4"/>
<evidence type="ECO:0000256" key="5">
    <source>
        <dbReference type="PROSITE-ProRule" id="PRU00108"/>
    </source>
</evidence>
<dbReference type="GO" id="GO:0003677">
    <property type="term" value="F:DNA binding"/>
    <property type="evidence" value="ECO:0007669"/>
    <property type="project" value="UniProtKB-UniRule"/>
</dbReference>
<evidence type="ECO:0000256" key="2">
    <source>
        <dbReference type="ARBA" id="ARBA00023125"/>
    </source>
</evidence>
<evidence type="ECO:0000313" key="9">
    <source>
        <dbReference type="EMBL" id="KHN82599.1"/>
    </source>
</evidence>
<gene>
    <name evidence="9" type="primary">BSX</name>
    <name evidence="9" type="ORF">Tcan_07143</name>
    <name evidence="10" type="ORF">TCNE_LOCUS11582</name>
</gene>
<evidence type="ECO:0000259" key="8">
    <source>
        <dbReference type="PROSITE" id="PS50071"/>
    </source>
</evidence>
<dbReference type="SMART" id="SM00389">
    <property type="entry name" value="HOX"/>
    <property type="match status" value="1"/>
</dbReference>
<dbReference type="FunFam" id="1.10.10.60:FF:000373">
    <property type="entry name" value="Blast:Brain-specific homeobox protein"/>
    <property type="match status" value="1"/>
</dbReference>
<feature type="region of interest" description="Disordered" evidence="7">
    <location>
        <begin position="208"/>
        <end position="237"/>
    </location>
</feature>
<reference evidence="10" key="2">
    <citation type="submission" date="2018-11" db="EMBL/GenBank/DDBJ databases">
        <authorList>
            <consortium name="Pathogen Informatics"/>
        </authorList>
    </citation>
    <scope>NUCLEOTIDE SEQUENCE [LARGE SCALE GENOMIC DNA]</scope>
</reference>
<dbReference type="EMBL" id="JPKZ01001335">
    <property type="protein sequence ID" value="KHN82599.1"/>
    <property type="molecule type" value="Genomic_DNA"/>
</dbReference>
<dbReference type="SUPFAM" id="SSF46689">
    <property type="entry name" value="Homeodomain-like"/>
    <property type="match status" value="1"/>
</dbReference>